<dbReference type="EMBL" id="JABZMI010000338">
    <property type="protein sequence ID" value="MBF1166051.1"/>
    <property type="molecule type" value="Genomic_DNA"/>
</dbReference>
<dbReference type="AlphaFoldDB" id="A0A930G0B3"/>
<accession>A0A930G0B3</accession>
<dbReference type="Proteomes" id="UP000718593">
    <property type="component" value="Unassembled WGS sequence"/>
</dbReference>
<reference evidence="1" key="1">
    <citation type="submission" date="2020-04" db="EMBL/GenBank/DDBJ databases">
        <title>Deep metagenomics examines the oral microbiome during advanced dental caries in children, revealing novel taxa and co-occurrences with host molecules.</title>
        <authorList>
            <person name="Baker J.L."/>
            <person name="Morton J.T."/>
            <person name="Dinis M."/>
            <person name="Alvarez R."/>
            <person name="Tran N.C."/>
            <person name="Knight R."/>
            <person name="Edlund A."/>
        </authorList>
    </citation>
    <scope>NUCLEOTIDE SEQUENCE</scope>
    <source>
        <strain evidence="1">JCVI_32_bin.24</strain>
    </source>
</reference>
<sequence length="126" mass="13860">MRVHDDTPPTPRGIRVALLFALAAHRLSAYYEHGQWLTEAQGATLAAGWLARAKNNLPLAERRRLSGLSDRFARQVASQLSREAGLYTAHEMMEALDPNYQSELAQTLLAACEQQLASDEAGLDNA</sequence>
<organism evidence="1 2">
    <name type="scientific">Dechloromonas agitata</name>
    <dbReference type="NCBI Taxonomy" id="73030"/>
    <lineage>
        <taxon>Bacteria</taxon>
        <taxon>Pseudomonadati</taxon>
        <taxon>Pseudomonadota</taxon>
        <taxon>Betaproteobacteria</taxon>
        <taxon>Rhodocyclales</taxon>
        <taxon>Azonexaceae</taxon>
        <taxon>Dechloromonas</taxon>
    </lineage>
</organism>
<evidence type="ECO:0000313" key="1">
    <source>
        <dbReference type="EMBL" id="MBF1166051.1"/>
    </source>
</evidence>
<protein>
    <submittedName>
        <fullName evidence="1">Uncharacterized protein</fullName>
    </submittedName>
</protein>
<comment type="caution">
    <text evidence="1">The sequence shown here is derived from an EMBL/GenBank/DDBJ whole genome shotgun (WGS) entry which is preliminary data.</text>
</comment>
<name>A0A930G0B3_9RHOO</name>
<evidence type="ECO:0000313" key="2">
    <source>
        <dbReference type="Proteomes" id="UP000718593"/>
    </source>
</evidence>
<gene>
    <name evidence="1" type="ORF">HXL68_13555</name>
</gene>
<proteinExistence type="predicted"/>